<dbReference type="GO" id="GO:0005975">
    <property type="term" value="P:carbohydrate metabolic process"/>
    <property type="evidence" value="ECO:0007669"/>
    <property type="project" value="InterPro"/>
</dbReference>
<evidence type="ECO:0008006" key="3">
    <source>
        <dbReference type="Google" id="ProtNLM"/>
    </source>
</evidence>
<reference evidence="1" key="2">
    <citation type="journal article" date="2021" name="PeerJ">
        <title>Extensive microbial diversity within the chicken gut microbiome revealed by metagenomics and culture.</title>
        <authorList>
            <person name="Gilroy R."/>
            <person name="Ravi A."/>
            <person name="Getino M."/>
            <person name="Pursley I."/>
            <person name="Horton D.L."/>
            <person name="Alikhan N.F."/>
            <person name="Baker D."/>
            <person name="Gharbi K."/>
            <person name="Hall N."/>
            <person name="Watson M."/>
            <person name="Adriaenssens E.M."/>
            <person name="Foster-Nyarko E."/>
            <person name="Jarju S."/>
            <person name="Secka A."/>
            <person name="Antonio M."/>
            <person name="Oren A."/>
            <person name="Chaudhuri R.R."/>
            <person name="La Ragione R."/>
            <person name="Hildebrand F."/>
            <person name="Pallen M.J."/>
        </authorList>
    </citation>
    <scope>NUCLEOTIDE SEQUENCE</scope>
    <source>
        <strain evidence="1">23406</strain>
    </source>
</reference>
<organism evidence="1 2">
    <name type="scientific">Candidatus Stercoripulliclostridium merdipullorum</name>
    <dbReference type="NCBI Taxonomy" id="2840952"/>
    <lineage>
        <taxon>Bacteria</taxon>
        <taxon>Bacillati</taxon>
        <taxon>Bacillota</taxon>
        <taxon>Clostridia</taxon>
        <taxon>Eubacteriales</taxon>
        <taxon>Candidatus Stercoripulliclostridium</taxon>
    </lineage>
</organism>
<evidence type="ECO:0000313" key="1">
    <source>
        <dbReference type="EMBL" id="HIV00208.1"/>
    </source>
</evidence>
<accession>A0A9D1NBS1</accession>
<dbReference type="SUPFAM" id="SSF48208">
    <property type="entry name" value="Six-hairpin glycosidases"/>
    <property type="match status" value="1"/>
</dbReference>
<dbReference type="AlphaFoldDB" id="A0A9D1NBS1"/>
<protein>
    <recommendedName>
        <fullName evidence="3">Glycogen debranching protein</fullName>
    </recommendedName>
</protein>
<name>A0A9D1NBS1_9FIRM</name>
<proteinExistence type="predicted"/>
<sequence>MRRSFEDGAIVVESLMHQRTDYDVGNRVVNVQFDGRGSLSKYAVIDKFDFFSAFYTVYTVNGQPMDYGEPKKVVMKGRKMVTTVTIPQGELEIVQFLSDRDNAVFQRVTVRAKEDVELRLTYNYELNFLSYLEEFFRCFGAAKLFRLIGGLLRRHVRTGTNWLRNDVTGDFYVDYAASEPVRALERTKMHCHQFATVLRIPAGKSRHLDSVLSCGTRGDFSDTDVLKCLSKFDAALAEANAYEQELMRQAPETDEHDRALYASCLNCALSNYKERGDFRGFLAGKVYQFPARTYYRDGYWTILPVLKTHPQLVRNEIMTLAGGIARDGKCPSAVKSNFKNYWGDHYDSPSFFVLMVYDYVAHTGDRSVLDAVCRGGMTVAQKTAAVMARLKNDVDETGLLVKRGPYNRRDWCDNVSRHGYVTYDEALYARALYCMAELDPARKDAYLADYRKAVESINRILWSEEKGYFVNYVDGDFVEDNLSIDTVPIALFDLTDEARKIRMLRQMEAMLESANNSRQKAGDFGVLSVYPFYRNAEALVCKSTLPYYYHNGGDWPYWSAAYAFAKREAGLDDRYPAERWFDYNLERGNYTPIEFFSPFQKDGSLMQAWSAMSAFALTAESDFFRKRIDA</sequence>
<dbReference type="Gene3D" id="1.50.10.10">
    <property type="match status" value="1"/>
</dbReference>
<dbReference type="EMBL" id="DVOH01000025">
    <property type="protein sequence ID" value="HIV00208.1"/>
    <property type="molecule type" value="Genomic_DNA"/>
</dbReference>
<dbReference type="InterPro" id="IPR008928">
    <property type="entry name" value="6-hairpin_glycosidase_sf"/>
</dbReference>
<gene>
    <name evidence="1" type="ORF">IAB14_03725</name>
</gene>
<comment type="caution">
    <text evidence="1">The sequence shown here is derived from an EMBL/GenBank/DDBJ whole genome shotgun (WGS) entry which is preliminary data.</text>
</comment>
<dbReference type="Proteomes" id="UP000886891">
    <property type="component" value="Unassembled WGS sequence"/>
</dbReference>
<evidence type="ECO:0000313" key="2">
    <source>
        <dbReference type="Proteomes" id="UP000886891"/>
    </source>
</evidence>
<reference evidence="1" key="1">
    <citation type="submission" date="2020-10" db="EMBL/GenBank/DDBJ databases">
        <authorList>
            <person name="Gilroy R."/>
        </authorList>
    </citation>
    <scope>NUCLEOTIDE SEQUENCE</scope>
    <source>
        <strain evidence="1">23406</strain>
    </source>
</reference>
<dbReference type="InterPro" id="IPR012341">
    <property type="entry name" value="6hp_glycosidase-like_sf"/>
</dbReference>